<dbReference type="OrthoDB" id="978at2759"/>
<dbReference type="Pfam" id="PF07942">
    <property type="entry name" value="CARME"/>
    <property type="match status" value="1"/>
</dbReference>
<dbReference type="InterPro" id="IPR029063">
    <property type="entry name" value="SAM-dependent_MTases_sf"/>
</dbReference>
<evidence type="ECO:0000313" key="2">
    <source>
        <dbReference type="Proteomes" id="UP001140513"/>
    </source>
</evidence>
<dbReference type="PANTHER" id="PTHR12303">
    <property type="entry name" value="CARNOSINE N-METHYLTRANSFERASE"/>
    <property type="match status" value="1"/>
</dbReference>
<dbReference type="EMBL" id="JAPEUX010000007">
    <property type="protein sequence ID" value="KAJ4348234.1"/>
    <property type="molecule type" value="Genomic_DNA"/>
</dbReference>
<comment type="caution">
    <text evidence="1">The sequence shown here is derived from an EMBL/GenBank/DDBJ whole genome shotgun (WGS) entry which is preliminary data.</text>
</comment>
<dbReference type="AlphaFoldDB" id="A0A9W8XFG6"/>
<dbReference type="Proteomes" id="UP001140513">
    <property type="component" value="Unassembled WGS sequence"/>
</dbReference>
<dbReference type="GeneID" id="80913136"/>
<protein>
    <recommendedName>
        <fullName evidence="3">N2227-domain-containing protein</fullName>
    </recommendedName>
</protein>
<dbReference type="InterPro" id="IPR012901">
    <property type="entry name" value="CARME"/>
</dbReference>
<name>A0A9W8XFG6_9PLEO</name>
<proteinExistence type="predicted"/>
<dbReference type="SMART" id="SM01296">
    <property type="entry name" value="N2227"/>
    <property type="match status" value="1"/>
</dbReference>
<dbReference type="GO" id="GO:0008757">
    <property type="term" value="F:S-adenosylmethionine-dependent methyltransferase activity"/>
    <property type="evidence" value="ECO:0007669"/>
    <property type="project" value="InterPro"/>
</dbReference>
<organism evidence="1 2">
    <name type="scientific">Didymosphaeria variabile</name>
    <dbReference type="NCBI Taxonomy" id="1932322"/>
    <lineage>
        <taxon>Eukaryota</taxon>
        <taxon>Fungi</taxon>
        <taxon>Dikarya</taxon>
        <taxon>Ascomycota</taxon>
        <taxon>Pezizomycotina</taxon>
        <taxon>Dothideomycetes</taxon>
        <taxon>Pleosporomycetidae</taxon>
        <taxon>Pleosporales</taxon>
        <taxon>Massarineae</taxon>
        <taxon>Didymosphaeriaceae</taxon>
        <taxon>Didymosphaeria</taxon>
    </lineage>
</organism>
<evidence type="ECO:0000313" key="1">
    <source>
        <dbReference type="EMBL" id="KAJ4348234.1"/>
    </source>
</evidence>
<sequence>MLERTVQYSQKLNENDHLLDSNKELQDKIVQHAMQYYGIDQAELKEHVKSAEKEGKVPEKVSVGQALKHLVRDWTAEGDAEHYDAFPCVINTLLKFSNASRIAPAKVLLPGSGLGRLGHDIHGLGGFEVSLNEYSMYMNVAYRYLESLKATNSAGLHPYIDGWSHHATTSDMQRRVSFPDHPPASRSVVLVEGDFTTVFKGREGSFDYIVTLFFIDTARNLLAYFDSIHKLLKPGGIWINFGPLLYGSGPFVQLSLDEMVTVVEEWGFEFLDGDESCGRPTLPTRKVRGKTASYAFNAKDLSINAYQAQSWVARKVV</sequence>
<reference evidence="1" key="1">
    <citation type="submission" date="2022-10" db="EMBL/GenBank/DDBJ databases">
        <title>Tapping the CABI collections for fungal endophytes: first genome assemblies for Collariella, Neodidymelliopsis, Ascochyta clinopodiicola, Didymella pomorum, Didymosphaeria variabile, Neocosmospora piperis and Neocucurbitaria cava.</title>
        <authorList>
            <person name="Hill R."/>
        </authorList>
    </citation>
    <scope>NUCLEOTIDE SEQUENCE</scope>
    <source>
        <strain evidence="1">IMI 356815</strain>
    </source>
</reference>
<dbReference type="PANTHER" id="PTHR12303:SF13">
    <property type="match status" value="1"/>
</dbReference>
<keyword evidence="2" id="KW-1185">Reference proteome</keyword>
<evidence type="ECO:0008006" key="3">
    <source>
        <dbReference type="Google" id="ProtNLM"/>
    </source>
</evidence>
<accession>A0A9W8XFG6</accession>
<dbReference type="CDD" id="cd02440">
    <property type="entry name" value="AdoMet_MTases"/>
    <property type="match status" value="1"/>
</dbReference>
<dbReference type="SUPFAM" id="SSF53335">
    <property type="entry name" value="S-adenosyl-L-methionine-dependent methyltransferases"/>
    <property type="match status" value="1"/>
</dbReference>
<dbReference type="RefSeq" id="XP_056067622.1">
    <property type="nucleotide sequence ID" value="XM_056218357.1"/>
</dbReference>
<dbReference type="Gene3D" id="3.40.50.150">
    <property type="entry name" value="Vaccinia Virus protein VP39"/>
    <property type="match status" value="1"/>
</dbReference>
<gene>
    <name evidence="1" type="ORF">N0V89_009606</name>
</gene>